<comment type="caution">
    <text evidence="2">The sequence shown here is derived from an EMBL/GenBank/DDBJ whole genome shotgun (WGS) entry which is preliminary data.</text>
</comment>
<dbReference type="Gene3D" id="3.40.50.10540">
    <property type="entry name" value="Crotonobetainyl-coa:carnitine coa-transferase, domain 1"/>
    <property type="match status" value="1"/>
</dbReference>
<feature type="region of interest" description="Disordered" evidence="1">
    <location>
        <begin position="356"/>
        <end position="381"/>
    </location>
</feature>
<protein>
    <submittedName>
        <fullName evidence="2">Alpha-methylacyl-CoA racemase</fullName>
    </submittedName>
</protein>
<evidence type="ECO:0000313" key="3">
    <source>
        <dbReference type="Proteomes" id="UP000605897"/>
    </source>
</evidence>
<evidence type="ECO:0000256" key="1">
    <source>
        <dbReference type="SAM" id="MobiDB-lite"/>
    </source>
</evidence>
<dbReference type="EMBL" id="BNAU01000001">
    <property type="protein sequence ID" value="GHE81550.1"/>
    <property type="molecule type" value="Genomic_DNA"/>
</dbReference>
<dbReference type="PANTHER" id="PTHR48228:SF5">
    <property type="entry name" value="ALPHA-METHYLACYL-COA RACEMASE"/>
    <property type="match status" value="1"/>
</dbReference>
<dbReference type="SUPFAM" id="SSF89796">
    <property type="entry name" value="CoA-transferase family III (CaiB/BaiF)"/>
    <property type="match status" value="1"/>
</dbReference>
<evidence type="ECO:0000313" key="2">
    <source>
        <dbReference type="EMBL" id="GHE81550.1"/>
    </source>
</evidence>
<accession>A0ABQ3IEH5</accession>
<feature type="region of interest" description="Disordered" evidence="1">
    <location>
        <begin position="1"/>
        <end position="20"/>
    </location>
</feature>
<gene>
    <name evidence="2" type="ORF">GCM10017786_10030</name>
</gene>
<dbReference type="InterPro" id="IPR050509">
    <property type="entry name" value="CoA-transferase_III"/>
</dbReference>
<proteinExistence type="predicted"/>
<dbReference type="InterPro" id="IPR023606">
    <property type="entry name" value="CoA-Trfase_III_dom_1_sf"/>
</dbReference>
<organism evidence="2 3">
    <name type="scientific">Amycolatopsis deserti</name>
    <dbReference type="NCBI Taxonomy" id="185696"/>
    <lineage>
        <taxon>Bacteria</taxon>
        <taxon>Bacillati</taxon>
        <taxon>Actinomycetota</taxon>
        <taxon>Actinomycetes</taxon>
        <taxon>Pseudonocardiales</taxon>
        <taxon>Pseudonocardiaceae</taxon>
        <taxon>Amycolatopsis</taxon>
    </lineage>
</organism>
<dbReference type="Gene3D" id="3.30.1540.10">
    <property type="entry name" value="formyl-coa transferase, domain 3"/>
    <property type="match status" value="1"/>
</dbReference>
<dbReference type="Proteomes" id="UP000605897">
    <property type="component" value="Unassembled WGS sequence"/>
</dbReference>
<dbReference type="InterPro" id="IPR003673">
    <property type="entry name" value="CoA-Trfase_fam_III"/>
</dbReference>
<reference evidence="3" key="1">
    <citation type="journal article" date="2019" name="Int. J. Syst. Evol. Microbiol.">
        <title>The Global Catalogue of Microorganisms (GCM) 10K type strain sequencing project: providing services to taxonomists for standard genome sequencing and annotation.</title>
        <authorList>
            <consortium name="The Broad Institute Genomics Platform"/>
            <consortium name="The Broad Institute Genome Sequencing Center for Infectious Disease"/>
            <person name="Wu L."/>
            <person name="Ma J."/>
        </authorList>
    </citation>
    <scope>NUCLEOTIDE SEQUENCE [LARGE SCALE GENOMIC DNA]</scope>
    <source>
        <strain evidence="3">CGMCC 4.7677</strain>
    </source>
</reference>
<dbReference type="InterPro" id="IPR044855">
    <property type="entry name" value="CoA-Trfase_III_dom3_sf"/>
</dbReference>
<dbReference type="PANTHER" id="PTHR48228">
    <property type="entry name" value="SUCCINYL-COA--D-CITRAMALATE COA-TRANSFERASE"/>
    <property type="match status" value="1"/>
</dbReference>
<dbReference type="Pfam" id="PF02515">
    <property type="entry name" value="CoA_transf_3"/>
    <property type="match status" value="1"/>
</dbReference>
<sequence>MEYATPGRPPRLAQSGALHDDEWGAPMGPLAGIKVLELAGIGPGPHAAMILADLGADVVRVERPSGGLQVLPPQARDHVLRGRRSIAADLKTAEGKQLVQQLVEKADVLLEGFRPGVAERLGVGPEECLARNPRLVYGRMTGWGQDGPMAPRAGHDINYISLTGALHAVRDTAGKPIPPLNLVGDFGGGSMFLVTGVLAALVERAGSGRGQVVDAAMVDGASVLLQMVWALRAQGAWADEPGTNLLDTGCPFYDTYRCADGRYIAVGALESQFYAELLKGLGLDGEDLPAQGDRDGWPKLRERFTEVIASRTRDEWAAVFDGTDACVTPVLSFAEAAQNEHLATRGSVREINGATQAAPAPRFSRTANAEPAPPATPGADTAEVIRDWGVQA</sequence>
<name>A0ABQ3IEH5_9PSEU</name>
<keyword evidence="3" id="KW-1185">Reference proteome</keyword>